<proteinExistence type="predicted"/>
<dbReference type="Gene3D" id="2.60.120.10">
    <property type="entry name" value="Jelly Rolls"/>
    <property type="match status" value="1"/>
</dbReference>
<evidence type="ECO:0000313" key="6">
    <source>
        <dbReference type="Proteomes" id="UP000646053"/>
    </source>
</evidence>
<dbReference type="Pfam" id="PF13545">
    <property type="entry name" value="HTH_Crp_2"/>
    <property type="match status" value="1"/>
</dbReference>
<dbReference type="SMART" id="SM00100">
    <property type="entry name" value="cNMP"/>
    <property type="match status" value="1"/>
</dbReference>
<dbReference type="PANTHER" id="PTHR24567:SF74">
    <property type="entry name" value="HTH-TYPE TRANSCRIPTIONAL REGULATOR ARCR"/>
    <property type="match status" value="1"/>
</dbReference>
<reference evidence="5" key="1">
    <citation type="submission" date="2019-12" db="EMBL/GenBank/DDBJ databases">
        <title>High-Quality draft genome sequences of three cyanobacteria isolated from the limestone walls of the Old Cathedral of Coimbra.</title>
        <authorList>
            <person name="Tiago I."/>
            <person name="Soares F."/>
            <person name="Portugal A."/>
        </authorList>
    </citation>
    <scope>NUCLEOTIDE SEQUENCE</scope>
    <source>
        <strain evidence="5">A</strain>
    </source>
</reference>
<dbReference type="SUPFAM" id="SSF51206">
    <property type="entry name" value="cAMP-binding domain-like"/>
    <property type="match status" value="1"/>
</dbReference>
<protein>
    <submittedName>
        <fullName evidence="5">Helix-turn-helix domain-containing protein</fullName>
    </submittedName>
</protein>
<dbReference type="SUPFAM" id="SSF46785">
    <property type="entry name" value="Winged helix' DNA-binding domain"/>
    <property type="match status" value="1"/>
</dbReference>
<dbReference type="InterPro" id="IPR018490">
    <property type="entry name" value="cNMP-bd_dom_sf"/>
</dbReference>
<keyword evidence="2" id="KW-0238">DNA-binding</keyword>
<evidence type="ECO:0000259" key="4">
    <source>
        <dbReference type="PROSITE" id="PS51063"/>
    </source>
</evidence>
<feature type="domain" description="HTH crp-type" evidence="4">
    <location>
        <begin position="143"/>
        <end position="209"/>
    </location>
</feature>
<dbReference type="GO" id="GO:0003700">
    <property type="term" value="F:DNA-binding transcription factor activity"/>
    <property type="evidence" value="ECO:0007669"/>
    <property type="project" value="TreeGrafter"/>
</dbReference>
<dbReference type="InterPro" id="IPR012318">
    <property type="entry name" value="HTH_CRP"/>
</dbReference>
<keyword evidence="6" id="KW-1185">Reference proteome</keyword>
<sequence length="233" mass="26427">MTDENRLLGLLPKEIYEHLNPDLERVSLTRDTILHHPGQAIQYVYFPIDCLLSVTMTMNNGATTEVALLGKFEALGIQAVISSRPTVAQTTDLVQKEGDAFQIKAEILRHEFNHSQELRDLLLDYTQALIAQISQTSACNSLHTLEQRFARWLLELQDRIESDDIKITQEFISHMLGVRRAGVTQAAQKFKEKGLISYRRGHIQILDQQGLESTACECFGCLKKEYDRLLGGK</sequence>
<name>A0A8J7Z186_9CYAN</name>
<dbReference type="GO" id="GO:0003677">
    <property type="term" value="F:DNA binding"/>
    <property type="evidence" value="ECO:0007669"/>
    <property type="project" value="UniProtKB-KW"/>
</dbReference>
<dbReference type="Proteomes" id="UP000646053">
    <property type="component" value="Unassembled WGS sequence"/>
</dbReference>
<dbReference type="InterPro" id="IPR014710">
    <property type="entry name" value="RmlC-like_jellyroll"/>
</dbReference>
<dbReference type="GO" id="GO:0005829">
    <property type="term" value="C:cytosol"/>
    <property type="evidence" value="ECO:0007669"/>
    <property type="project" value="TreeGrafter"/>
</dbReference>
<evidence type="ECO:0000256" key="3">
    <source>
        <dbReference type="ARBA" id="ARBA00023163"/>
    </source>
</evidence>
<comment type="caution">
    <text evidence="5">The sequence shown here is derived from an EMBL/GenBank/DDBJ whole genome shotgun (WGS) entry which is preliminary data.</text>
</comment>
<dbReference type="PROSITE" id="PS51063">
    <property type="entry name" value="HTH_CRP_2"/>
    <property type="match status" value="1"/>
</dbReference>
<accession>A0A8J7Z186</accession>
<dbReference type="InterPro" id="IPR036388">
    <property type="entry name" value="WH-like_DNA-bd_sf"/>
</dbReference>
<keyword evidence="3" id="KW-0804">Transcription</keyword>
<evidence type="ECO:0000313" key="5">
    <source>
        <dbReference type="EMBL" id="NDJ16306.1"/>
    </source>
</evidence>
<dbReference type="InterPro" id="IPR050397">
    <property type="entry name" value="Env_Response_Regulators"/>
</dbReference>
<dbReference type="AlphaFoldDB" id="A0A8J7Z186"/>
<dbReference type="RefSeq" id="WP_162421828.1">
    <property type="nucleotide sequence ID" value="NZ_WVIE01000003.1"/>
</dbReference>
<dbReference type="Gene3D" id="1.10.10.10">
    <property type="entry name" value="Winged helix-like DNA-binding domain superfamily/Winged helix DNA-binding domain"/>
    <property type="match status" value="1"/>
</dbReference>
<gene>
    <name evidence="5" type="ORF">GS601_03200</name>
</gene>
<dbReference type="InterPro" id="IPR000595">
    <property type="entry name" value="cNMP-bd_dom"/>
</dbReference>
<keyword evidence="1" id="KW-0805">Transcription regulation</keyword>
<organism evidence="5 6">
    <name type="scientific">Myxacorys almedinensis A</name>
    <dbReference type="NCBI Taxonomy" id="2690445"/>
    <lineage>
        <taxon>Bacteria</taxon>
        <taxon>Bacillati</taxon>
        <taxon>Cyanobacteriota</taxon>
        <taxon>Cyanophyceae</taxon>
        <taxon>Leptolyngbyales</taxon>
        <taxon>Leptolyngbyaceae</taxon>
        <taxon>Myxacorys</taxon>
        <taxon>Myxacorys almedinensis</taxon>
    </lineage>
</organism>
<evidence type="ECO:0000256" key="1">
    <source>
        <dbReference type="ARBA" id="ARBA00023015"/>
    </source>
</evidence>
<dbReference type="EMBL" id="WVIE01000003">
    <property type="protein sequence ID" value="NDJ16306.1"/>
    <property type="molecule type" value="Genomic_DNA"/>
</dbReference>
<dbReference type="PANTHER" id="PTHR24567">
    <property type="entry name" value="CRP FAMILY TRANSCRIPTIONAL REGULATORY PROTEIN"/>
    <property type="match status" value="1"/>
</dbReference>
<evidence type="ECO:0000256" key="2">
    <source>
        <dbReference type="ARBA" id="ARBA00023125"/>
    </source>
</evidence>
<dbReference type="InterPro" id="IPR036390">
    <property type="entry name" value="WH_DNA-bd_sf"/>
</dbReference>